<dbReference type="EMBL" id="LS991952">
    <property type="protein sequence ID" value="SYV94485.1"/>
    <property type="molecule type" value="Genomic_DNA"/>
</dbReference>
<evidence type="ECO:0000313" key="2">
    <source>
        <dbReference type="Proteomes" id="UP000260136"/>
    </source>
</evidence>
<name>A0A3B0PI49_MYCGL</name>
<gene>
    <name evidence="1" type="ORF">NCTC10115_00809</name>
</gene>
<proteinExistence type="predicted"/>
<evidence type="ECO:0000313" key="1">
    <source>
        <dbReference type="EMBL" id="SYV94485.1"/>
    </source>
</evidence>
<dbReference type="Proteomes" id="UP000260136">
    <property type="component" value="Chromosome"/>
</dbReference>
<organism evidence="1 2">
    <name type="scientific">Mycoplasmoides gallisepticum</name>
    <name type="common">Mycoplasma gallisepticum</name>
    <dbReference type="NCBI Taxonomy" id="2096"/>
    <lineage>
        <taxon>Bacteria</taxon>
        <taxon>Bacillati</taxon>
        <taxon>Mycoplasmatota</taxon>
        <taxon>Mycoplasmoidales</taxon>
        <taxon>Mycoplasmoidaceae</taxon>
        <taxon>Mycoplasmoides</taxon>
    </lineage>
</organism>
<protein>
    <submittedName>
        <fullName evidence="1">Uncharacterized protein</fullName>
    </submittedName>
</protein>
<feature type="non-terminal residue" evidence="1">
    <location>
        <position position="43"/>
    </location>
</feature>
<accession>A0A3B0PI49</accession>
<dbReference type="AlphaFoldDB" id="A0A3B0PI49"/>
<sequence length="43" mass="5048">MKLLNTIKSYADFLKIKKAALKQLATEIRDYLINLGKEKSIHW</sequence>
<reference evidence="2" key="1">
    <citation type="submission" date="2018-06" db="EMBL/GenBank/DDBJ databases">
        <authorList>
            <consortium name="Pathogen Informatics"/>
        </authorList>
    </citation>
    <scope>NUCLEOTIDE SEQUENCE [LARGE SCALE GENOMIC DNA]</scope>
    <source>
        <strain evidence="2">NCTC10115</strain>
    </source>
</reference>